<dbReference type="OrthoDB" id="29058at2759"/>
<feature type="compositionally biased region" description="Basic and acidic residues" evidence="7">
    <location>
        <begin position="211"/>
        <end position="228"/>
    </location>
</feature>
<evidence type="ECO:0000313" key="8">
    <source>
        <dbReference type="EMBL" id="EFW98711.1"/>
    </source>
</evidence>
<sequence length="283" mass="32507">MSSSMRNAVQRRSHRERAQPLERKRLGLLEKHKDYALRAKDWSKKKAELQRLREKAAERNEDEFSFKMLSRQGPSSALMRGSDEKRARNWDGTTLGKREGKTLSMDTVRLLKTQDAGYIRTVRNVVAKEVQALEERAETARSFVGRGLNENEEEDGDDEDAEVLTKAMLKAKRKAKMTGTKIVFAETAADRDTAMVEDEGDKEDEAEDEDQTKGEDSKESDAQRKAEMAARLQRRLATARMRLRALTEAEQELDMQRARMAKTATVDVITRTGKRIKMRERKR</sequence>
<dbReference type="PIRSF" id="PIRSF015952">
    <property type="entry name" value="U3snoRNP11"/>
    <property type="match status" value="1"/>
</dbReference>
<evidence type="ECO:0000256" key="4">
    <source>
        <dbReference type="ARBA" id="ARBA00022552"/>
    </source>
</evidence>
<dbReference type="PANTHER" id="PTHR12838:SF0">
    <property type="entry name" value="U3 SMALL NUCLEOLAR RNA-ASSOCIATED PROTEIN 11-RELATED"/>
    <property type="match status" value="1"/>
</dbReference>
<dbReference type="RefSeq" id="XP_014168194.1">
    <property type="nucleotide sequence ID" value="XM_014312719.1"/>
</dbReference>
<evidence type="ECO:0000256" key="5">
    <source>
        <dbReference type="ARBA" id="ARBA00023242"/>
    </source>
</evidence>
<dbReference type="AlphaFoldDB" id="F0XU18"/>
<dbReference type="HOGENOM" id="CLU_061887_0_1_1"/>
<feature type="region of interest" description="Disordered" evidence="7">
    <location>
        <begin position="186"/>
        <end position="230"/>
    </location>
</feature>
<dbReference type="GO" id="GO:0006364">
    <property type="term" value="P:rRNA processing"/>
    <property type="evidence" value="ECO:0007669"/>
    <property type="project" value="UniProtKB-UniRule"/>
</dbReference>
<feature type="region of interest" description="Disordered" evidence="7">
    <location>
        <begin position="1"/>
        <end position="25"/>
    </location>
</feature>
<accession>F0XU18</accession>
<dbReference type="STRING" id="655863.F0XU18"/>
<dbReference type="InterPro" id="IPR007144">
    <property type="entry name" value="SSU_processome_Utp11"/>
</dbReference>
<keyword evidence="4 6" id="KW-0698">rRNA processing</keyword>
<comment type="subunit">
    <text evidence="6">Component of the ribosomal small subunit (SSU) processome.</text>
</comment>
<evidence type="ECO:0000256" key="1">
    <source>
        <dbReference type="ARBA" id="ARBA00004099"/>
    </source>
</evidence>
<proteinExistence type="inferred from homology"/>
<protein>
    <recommendedName>
        <fullName evidence="6">U3 small nucleolar RNA-associated protein 11</fullName>
        <shortName evidence="6">U3 snoRNA-associated protein 11</shortName>
    </recommendedName>
</protein>
<dbReference type="Proteomes" id="UP000007796">
    <property type="component" value="Unassembled WGS sequence"/>
</dbReference>
<gene>
    <name evidence="8" type="ORF">CMQ_4563</name>
</gene>
<comment type="similarity">
    <text evidence="3 6">Belongs to the UTP11 family.</text>
</comment>
<keyword evidence="9" id="KW-1185">Reference proteome</keyword>
<evidence type="ECO:0000256" key="3">
    <source>
        <dbReference type="ARBA" id="ARBA00008105"/>
    </source>
</evidence>
<dbReference type="GO" id="GO:0032040">
    <property type="term" value="C:small-subunit processome"/>
    <property type="evidence" value="ECO:0007669"/>
    <property type="project" value="UniProtKB-UniRule"/>
</dbReference>
<dbReference type="InParanoid" id="F0XU18"/>
<feature type="compositionally biased region" description="Acidic residues" evidence="7">
    <location>
        <begin position="195"/>
        <end position="210"/>
    </location>
</feature>
<evidence type="ECO:0000313" key="9">
    <source>
        <dbReference type="Proteomes" id="UP000007796"/>
    </source>
</evidence>
<reference evidence="8 9" key="1">
    <citation type="journal article" date="2011" name="Proc. Natl. Acad. Sci. U.S.A.">
        <title>Genome and transcriptome analyses of the mountain pine beetle-fungal symbiont Grosmannia clavigera, a lodgepole pine pathogen.</title>
        <authorList>
            <person name="DiGuistini S."/>
            <person name="Wang Y."/>
            <person name="Liao N.Y."/>
            <person name="Taylor G."/>
            <person name="Tanguay P."/>
            <person name="Feau N."/>
            <person name="Henrissat B."/>
            <person name="Chan S.K."/>
            <person name="Hesse-Orce U."/>
            <person name="Alamouti S.M."/>
            <person name="Tsui C.K.M."/>
            <person name="Docking R.T."/>
            <person name="Levasseur A."/>
            <person name="Haridas S."/>
            <person name="Robertson G."/>
            <person name="Birol I."/>
            <person name="Holt R.A."/>
            <person name="Marra M.A."/>
            <person name="Hamelin R.C."/>
            <person name="Hirst M."/>
            <person name="Jones S.J.M."/>
            <person name="Bohlmann J."/>
            <person name="Breuil C."/>
        </authorList>
    </citation>
    <scope>NUCLEOTIDE SEQUENCE [LARGE SCALE GENOMIC DNA]</scope>
    <source>
        <strain evidence="9">kw1407 / UAMH 11150</strain>
    </source>
</reference>
<dbReference type="PANTHER" id="PTHR12838">
    <property type="entry name" value="U3 SMALL NUCLEOLAR RNA-ASSOCIATED PROTEIN 11"/>
    <property type="match status" value="1"/>
</dbReference>
<feature type="region of interest" description="Disordered" evidence="7">
    <location>
        <begin position="68"/>
        <end position="95"/>
    </location>
</feature>
<evidence type="ECO:0000256" key="7">
    <source>
        <dbReference type="SAM" id="MobiDB-lite"/>
    </source>
</evidence>
<dbReference type="EMBL" id="GL630006">
    <property type="protein sequence ID" value="EFW98711.1"/>
    <property type="molecule type" value="Genomic_DNA"/>
</dbReference>
<dbReference type="eggNOG" id="KOG3237">
    <property type="taxonomic scope" value="Eukaryota"/>
</dbReference>
<keyword evidence="5 6" id="KW-0539">Nucleus</keyword>
<evidence type="ECO:0000256" key="6">
    <source>
        <dbReference type="PIRNR" id="PIRNR015952"/>
    </source>
</evidence>
<organism evidence="9">
    <name type="scientific">Grosmannia clavigera (strain kw1407 / UAMH 11150)</name>
    <name type="common">Blue stain fungus</name>
    <name type="synonym">Graphiocladiella clavigera</name>
    <dbReference type="NCBI Taxonomy" id="655863"/>
    <lineage>
        <taxon>Eukaryota</taxon>
        <taxon>Fungi</taxon>
        <taxon>Dikarya</taxon>
        <taxon>Ascomycota</taxon>
        <taxon>Pezizomycotina</taxon>
        <taxon>Sordariomycetes</taxon>
        <taxon>Sordariomycetidae</taxon>
        <taxon>Ophiostomatales</taxon>
        <taxon>Ophiostomataceae</taxon>
        <taxon>Leptographium</taxon>
    </lineage>
</organism>
<dbReference type="Pfam" id="PF03998">
    <property type="entry name" value="Utp11"/>
    <property type="match status" value="1"/>
</dbReference>
<feature type="compositionally biased region" description="Basic and acidic residues" evidence="7">
    <location>
        <begin position="16"/>
        <end position="25"/>
    </location>
</feature>
<dbReference type="GeneID" id="25977788"/>
<name>F0XU18_GROCL</name>
<evidence type="ECO:0000256" key="2">
    <source>
        <dbReference type="ARBA" id="ARBA00004604"/>
    </source>
</evidence>
<comment type="function">
    <text evidence="1 6">Involved in nucleolar processing of pre-18S ribosomal RNA.</text>
</comment>
<comment type="subcellular location">
    <subcellularLocation>
        <location evidence="2 6">Nucleus</location>
        <location evidence="2 6">Nucleolus</location>
    </subcellularLocation>
</comment>